<dbReference type="InterPro" id="IPR043891">
    <property type="entry name" value="SPARK"/>
</dbReference>
<evidence type="ECO:0000313" key="4">
    <source>
        <dbReference type="Proteomes" id="UP001642360"/>
    </source>
</evidence>
<dbReference type="Proteomes" id="UP001642360">
    <property type="component" value="Unassembled WGS sequence"/>
</dbReference>
<feature type="domain" description="SPARK" evidence="2">
    <location>
        <begin position="81"/>
        <end position="229"/>
    </location>
</feature>
<name>A0ABC8RPE5_9AQUA</name>
<evidence type="ECO:0000313" key="3">
    <source>
        <dbReference type="EMBL" id="CAK9146849.1"/>
    </source>
</evidence>
<keyword evidence="1" id="KW-0812">Transmembrane</keyword>
<comment type="caution">
    <text evidence="3">The sequence shown here is derived from an EMBL/GenBank/DDBJ whole genome shotgun (WGS) entry which is preliminary data.</text>
</comment>
<keyword evidence="1" id="KW-0472">Membrane</keyword>
<keyword evidence="4" id="KW-1185">Reference proteome</keyword>
<keyword evidence="1" id="KW-1133">Transmembrane helix</keyword>
<feature type="transmembrane region" description="Helical" evidence="1">
    <location>
        <begin position="12"/>
        <end position="34"/>
    </location>
</feature>
<dbReference type="Pfam" id="PF19160">
    <property type="entry name" value="SPARK"/>
    <property type="match status" value="1"/>
</dbReference>
<dbReference type="AlphaFoldDB" id="A0ABC8RPE5"/>
<protein>
    <recommendedName>
        <fullName evidence="2">SPARK domain-containing protein</fullName>
    </recommendedName>
</protein>
<gene>
    <name evidence="3" type="ORF">ILEXP_LOCUS14719</name>
</gene>
<organism evidence="3 4">
    <name type="scientific">Ilex paraguariensis</name>
    <name type="common">yerba mate</name>
    <dbReference type="NCBI Taxonomy" id="185542"/>
    <lineage>
        <taxon>Eukaryota</taxon>
        <taxon>Viridiplantae</taxon>
        <taxon>Streptophyta</taxon>
        <taxon>Embryophyta</taxon>
        <taxon>Tracheophyta</taxon>
        <taxon>Spermatophyta</taxon>
        <taxon>Magnoliopsida</taxon>
        <taxon>eudicotyledons</taxon>
        <taxon>Gunneridae</taxon>
        <taxon>Pentapetalae</taxon>
        <taxon>asterids</taxon>
        <taxon>campanulids</taxon>
        <taxon>Aquifoliales</taxon>
        <taxon>Aquifoliaceae</taxon>
        <taxon>Ilex</taxon>
    </lineage>
</organism>
<dbReference type="PANTHER" id="PTHR33831">
    <property type="entry name" value="GPI-ANCHORED PROTEIN"/>
    <property type="match status" value="1"/>
</dbReference>
<sequence length="299" mass="32510">MRKGVDQNLNLYFLNVILLLFCFHEVCCSSLDNLASSMRMDKKADALLPEISPDAAPQPLLPLLAPSPLTPFTNSTVPKLSGLCMLNFDAVESMMNMTSTDCMAVFAPFLANVICCPQLEATLVILLGQSSKDTNMLALNGTHAKHCLSDFEQILVGQGANNNLQQICAIRPSNLTEGSCPVKNVNEFESTVDSSQLLSACGKIDLVNECCEQVCQNAISEAAKKLALKAYDLLSMDGSHALSDHSTRVNDCKSIILRWLASKLDPPQSKGILRGLSNCNINKGEARANRTFFRVCCNM</sequence>
<evidence type="ECO:0000256" key="1">
    <source>
        <dbReference type="SAM" id="Phobius"/>
    </source>
</evidence>
<proteinExistence type="predicted"/>
<accession>A0ABC8RPE5</accession>
<evidence type="ECO:0000259" key="2">
    <source>
        <dbReference type="Pfam" id="PF19160"/>
    </source>
</evidence>
<reference evidence="3 4" key="1">
    <citation type="submission" date="2024-02" db="EMBL/GenBank/DDBJ databases">
        <authorList>
            <person name="Vignale AGUSTIN F."/>
            <person name="Sosa J E."/>
            <person name="Modenutti C."/>
        </authorList>
    </citation>
    <scope>NUCLEOTIDE SEQUENCE [LARGE SCALE GENOMIC DNA]</scope>
</reference>
<dbReference type="PANTHER" id="PTHR33831:SF5">
    <property type="entry name" value="OS07G0102300 PROTEIN"/>
    <property type="match status" value="1"/>
</dbReference>
<dbReference type="InterPro" id="IPR040336">
    <property type="entry name" value="At1g61900-like"/>
</dbReference>
<dbReference type="EMBL" id="CAUOFW020001614">
    <property type="protein sequence ID" value="CAK9146849.1"/>
    <property type="molecule type" value="Genomic_DNA"/>
</dbReference>